<gene>
    <name evidence="1" type="ORF">DesyoDRAFT_4000</name>
</gene>
<dbReference type="OrthoDB" id="1795301at2"/>
<organism evidence="1 2">
    <name type="scientific">Desulfosporosinus youngiae DSM 17734</name>
    <dbReference type="NCBI Taxonomy" id="768710"/>
    <lineage>
        <taxon>Bacteria</taxon>
        <taxon>Bacillati</taxon>
        <taxon>Bacillota</taxon>
        <taxon>Clostridia</taxon>
        <taxon>Eubacteriales</taxon>
        <taxon>Desulfitobacteriaceae</taxon>
        <taxon>Desulfosporosinus</taxon>
    </lineage>
</organism>
<sequence length="217" mass="24993">MNPPYEYRDIPWKENAYEQSGRVLVSMEGIRESRLNVYNYEGSQLPAYHIYAVLKVALTEGWVDTLEKLHQNRKSKWKTEMVLISDGEKEYRLYTTGQKEPVCSSLISIANDQIQTFSILSEDAAPLLKKIMEDYPPVFLPRYRNSRKTNAVPVLHYLNALNLKFYEPPEPLKVQRERTQGIRVAKDIFSSGTFQAGETSGIRETIEALKCLEVLQA</sequence>
<reference evidence="1 2" key="1">
    <citation type="submission" date="2011-11" db="EMBL/GenBank/DDBJ databases">
        <title>The Noncontiguous Finished genome of Desulfosporosinus youngiae DSM 17734.</title>
        <authorList>
            <consortium name="US DOE Joint Genome Institute (JGI-PGF)"/>
            <person name="Lucas S."/>
            <person name="Han J."/>
            <person name="Lapidus A."/>
            <person name="Cheng J.-F."/>
            <person name="Goodwin L."/>
            <person name="Pitluck S."/>
            <person name="Peters L."/>
            <person name="Ovchinnikova G."/>
            <person name="Lu M."/>
            <person name="Land M.L."/>
            <person name="Hauser L."/>
            <person name="Pester M."/>
            <person name="Spring S."/>
            <person name="Ollivier B."/>
            <person name="Rattei T."/>
            <person name="Klenk H.-P."/>
            <person name="Wagner M."/>
            <person name="Loy A."/>
            <person name="Woyke T.J."/>
        </authorList>
    </citation>
    <scope>NUCLEOTIDE SEQUENCE [LARGE SCALE GENOMIC DNA]</scope>
    <source>
        <strain evidence="1 2">DSM 17734</strain>
    </source>
</reference>
<dbReference type="HOGENOM" id="CLU_1254265_0_0_9"/>
<keyword evidence="2" id="KW-1185">Reference proteome</keyword>
<protein>
    <submittedName>
        <fullName evidence="1">Uncharacterized protein</fullName>
    </submittedName>
</protein>
<evidence type="ECO:0000313" key="1">
    <source>
        <dbReference type="EMBL" id="EHQ90971.1"/>
    </source>
</evidence>
<proteinExistence type="predicted"/>
<dbReference type="STRING" id="768710.DesyoDRAFT_4000"/>
<dbReference type="Proteomes" id="UP000005104">
    <property type="component" value="Chromosome"/>
</dbReference>
<name>H5XX31_9FIRM</name>
<accession>H5XX31</accession>
<dbReference type="eggNOG" id="ENOG5033VMS">
    <property type="taxonomic scope" value="Bacteria"/>
</dbReference>
<dbReference type="RefSeq" id="WP_007785633.1">
    <property type="nucleotide sequence ID" value="NZ_CM001441.1"/>
</dbReference>
<dbReference type="AlphaFoldDB" id="H5XX31"/>
<evidence type="ECO:0000313" key="2">
    <source>
        <dbReference type="Proteomes" id="UP000005104"/>
    </source>
</evidence>
<dbReference type="EMBL" id="CM001441">
    <property type="protein sequence ID" value="EHQ90971.1"/>
    <property type="molecule type" value="Genomic_DNA"/>
</dbReference>